<dbReference type="EMBL" id="QKKF02014217">
    <property type="protein sequence ID" value="RZF42784.1"/>
    <property type="molecule type" value="Genomic_DNA"/>
</dbReference>
<dbReference type="InParanoid" id="A0A482XAE1"/>
<reference evidence="1 2" key="1">
    <citation type="journal article" date="2017" name="Gigascience">
        <title>Genome sequence of the small brown planthopper, Laodelphax striatellus.</title>
        <authorList>
            <person name="Zhu J."/>
            <person name="Jiang F."/>
            <person name="Wang X."/>
            <person name="Yang P."/>
            <person name="Bao Y."/>
            <person name="Zhao W."/>
            <person name="Wang W."/>
            <person name="Lu H."/>
            <person name="Wang Q."/>
            <person name="Cui N."/>
            <person name="Li J."/>
            <person name="Chen X."/>
            <person name="Luo L."/>
            <person name="Yu J."/>
            <person name="Kang L."/>
            <person name="Cui F."/>
        </authorList>
    </citation>
    <scope>NUCLEOTIDE SEQUENCE [LARGE SCALE GENOMIC DNA]</scope>
    <source>
        <strain evidence="1">Lst14</strain>
    </source>
</reference>
<evidence type="ECO:0000313" key="1">
    <source>
        <dbReference type="EMBL" id="RZF42784.1"/>
    </source>
</evidence>
<organism evidence="1 2">
    <name type="scientific">Laodelphax striatellus</name>
    <name type="common">Small brown planthopper</name>
    <name type="synonym">Delphax striatella</name>
    <dbReference type="NCBI Taxonomy" id="195883"/>
    <lineage>
        <taxon>Eukaryota</taxon>
        <taxon>Metazoa</taxon>
        <taxon>Ecdysozoa</taxon>
        <taxon>Arthropoda</taxon>
        <taxon>Hexapoda</taxon>
        <taxon>Insecta</taxon>
        <taxon>Pterygota</taxon>
        <taxon>Neoptera</taxon>
        <taxon>Paraneoptera</taxon>
        <taxon>Hemiptera</taxon>
        <taxon>Auchenorrhyncha</taxon>
        <taxon>Fulgoroidea</taxon>
        <taxon>Delphacidae</taxon>
        <taxon>Criomorphinae</taxon>
        <taxon>Laodelphax</taxon>
    </lineage>
</organism>
<dbReference type="Proteomes" id="UP000291343">
    <property type="component" value="Unassembled WGS sequence"/>
</dbReference>
<name>A0A482XAE1_LAOST</name>
<evidence type="ECO:0000313" key="2">
    <source>
        <dbReference type="Proteomes" id="UP000291343"/>
    </source>
</evidence>
<sequence length="71" mass="7676">MSGQTSTRSGANLAGCGTNFPARYEAEVSLDVYFCFERDNFTASTPSSSSNTIFGRQMASPIKKHALSNFD</sequence>
<dbReference type="AlphaFoldDB" id="A0A482XAE1"/>
<gene>
    <name evidence="1" type="ORF">LSTR_LSTR017090</name>
</gene>
<accession>A0A482XAE1</accession>
<proteinExistence type="predicted"/>
<keyword evidence="2" id="KW-1185">Reference proteome</keyword>
<protein>
    <submittedName>
        <fullName evidence="1">Uncharacterized protein</fullName>
    </submittedName>
</protein>
<comment type="caution">
    <text evidence="1">The sequence shown here is derived from an EMBL/GenBank/DDBJ whole genome shotgun (WGS) entry which is preliminary data.</text>
</comment>